<keyword evidence="3" id="KW-0520">NAD</keyword>
<evidence type="ECO:0000256" key="3">
    <source>
        <dbReference type="ARBA" id="ARBA00023027"/>
    </source>
</evidence>
<dbReference type="KEGG" id="cbw:RR42_s2899"/>
<dbReference type="PANTHER" id="PTHR42789:SF1">
    <property type="entry name" value="D-ISOMER SPECIFIC 2-HYDROXYACID DEHYDROGENASE FAMILY PROTEIN (AFU_ORTHOLOGUE AFUA_6G10090)"/>
    <property type="match status" value="1"/>
</dbReference>
<dbReference type="SUPFAM" id="SSF51735">
    <property type="entry name" value="NAD(P)-binding Rossmann-fold domains"/>
    <property type="match status" value="1"/>
</dbReference>
<dbReference type="FunFam" id="3.40.50.720:FF:000203">
    <property type="entry name" value="D-3-phosphoglycerate dehydrogenase (SerA)"/>
    <property type="match status" value="1"/>
</dbReference>
<sequence length="341" mass="34546">MPNAMTSLSAMPTTVLVTAPRLAPAGVRLLEAAGARILYLADANGANDAGEVARILAAEPVDAVISRTVALSGAAIAACPTLKVISKHGVGVSNIDVQAATARGIPVYVTPGANARSVAELTLALMFAAARRVAWMDRELHAGRWSRAQDGIELHGRTLGLVGFGQVARRVATVCLALGMPVVAFDPALAGRASPVAGVALADSLDALLAASDVLSLHVPLNQHTRNMLAAPQFARMRRGAILINTARGEVVDEAALVAALQGGQLYAAGLDTMAVEPLPAHSPLSALDNVVLTPHVGGSTPAALAAMASDAARNVLGFLQGKPPAATACVNPQVLAAPGA</sequence>
<dbReference type="AlphaFoldDB" id="A0A0C4YPR5"/>
<dbReference type="EMBL" id="CP010537">
    <property type="protein sequence ID" value="AJG24480.1"/>
    <property type="molecule type" value="Genomic_DNA"/>
</dbReference>
<evidence type="ECO:0000256" key="4">
    <source>
        <dbReference type="RuleBase" id="RU003719"/>
    </source>
</evidence>
<evidence type="ECO:0000313" key="8">
    <source>
        <dbReference type="Proteomes" id="UP000031843"/>
    </source>
</evidence>
<evidence type="ECO:0000256" key="1">
    <source>
        <dbReference type="ARBA" id="ARBA00005854"/>
    </source>
</evidence>
<dbReference type="PANTHER" id="PTHR42789">
    <property type="entry name" value="D-ISOMER SPECIFIC 2-HYDROXYACID DEHYDROGENASE FAMILY PROTEIN (AFU_ORTHOLOGUE AFUA_6G10090)"/>
    <property type="match status" value="1"/>
</dbReference>
<dbReference type="CDD" id="cd12173">
    <property type="entry name" value="PGDH_4"/>
    <property type="match status" value="1"/>
</dbReference>
<evidence type="ECO:0000259" key="5">
    <source>
        <dbReference type="Pfam" id="PF00389"/>
    </source>
</evidence>
<comment type="similarity">
    <text evidence="1 4">Belongs to the D-isomer specific 2-hydroxyacid dehydrogenase family.</text>
</comment>
<dbReference type="InterPro" id="IPR006140">
    <property type="entry name" value="D-isomer_DH_NAD-bd"/>
</dbReference>
<keyword evidence="2 4" id="KW-0560">Oxidoreductase</keyword>
<accession>A0A0C4YPR5</accession>
<dbReference type="GO" id="GO:0004617">
    <property type="term" value="F:phosphoglycerate dehydrogenase activity"/>
    <property type="evidence" value="ECO:0007669"/>
    <property type="project" value="UniProtKB-EC"/>
</dbReference>
<dbReference type="InterPro" id="IPR006139">
    <property type="entry name" value="D-isomer_2_OHA_DH_cat_dom"/>
</dbReference>
<dbReference type="GO" id="GO:0051287">
    <property type="term" value="F:NAD binding"/>
    <property type="evidence" value="ECO:0007669"/>
    <property type="project" value="InterPro"/>
</dbReference>
<protein>
    <submittedName>
        <fullName evidence="7">D-3-phosphoglycerate dehydrogenase</fullName>
        <ecNumber evidence="7">1.1.1.95</ecNumber>
    </submittedName>
</protein>
<evidence type="ECO:0000256" key="2">
    <source>
        <dbReference type="ARBA" id="ARBA00023002"/>
    </source>
</evidence>
<keyword evidence="8" id="KW-1185">Reference proteome</keyword>
<dbReference type="Pfam" id="PF00389">
    <property type="entry name" value="2-Hacid_dh"/>
    <property type="match status" value="1"/>
</dbReference>
<dbReference type="PROSITE" id="PS00671">
    <property type="entry name" value="D_2_HYDROXYACID_DH_3"/>
    <property type="match status" value="1"/>
</dbReference>
<evidence type="ECO:0000259" key="6">
    <source>
        <dbReference type="Pfam" id="PF02826"/>
    </source>
</evidence>
<feature type="domain" description="D-isomer specific 2-hydroxyacid dehydrogenase catalytic" evidence="5">
    <location>
        <begin position="46"/>
        <end position="326"/>
    </location>
</feature>
<dbReference type="InterPro" id="IPR050857">
    <property type="entry name" value="D-2-hydroxyacid_DH"/>
</dbReference>
<dbReference type="Proteomes" id="UP000031843">
    <property type="component" value="Chromosome secondary"/>
</dbReference>
<dbReference type="EC" id="1.1.1.95" evidence="7"/>
<dbReference type="Gene3D" id="3.40.50.720">
    <property type="entry name" value="NAD(P)-binding Rossmann-like Domain"/>
    <property type="match status" value="2"/>
</dbReference>
<organism evidence="7 8">
    <name type="scientific">Cupriavidus basilensis</name>
    <dbReference type="NCBI Taxonomy" id="68895"/>
    <lineage>
        <taxon>Bacteria</taxon>
        <taxon>Pseudomonadati</taxon>
        <taxon>Pseudomonadota</taxon>
        <taxon>Betaproteobacteria</taxon>
        <taxon>Burkholderiales</taxon>
        <taxon>Burkholderiaceae</taxon>
        <taxon>Cupriavidus</taxon>
    </lineage>
</organism>
<proteinExistence type="inferred from homology"/>
<dbReference type="InterPro" id="IPR029753">
    <property type="entry name" value="D-isomer_DH_CS"/>
</dbReference>
<feature type="domain" description="D-isomer specific 2-hydroxyacid dehydrogenase NAD-binding" evidence="6">
    <location>
        <begin position="123"/>
        <end position="298"/>
    </location>
</feature>
<dbReference type="STRING" id="68895.RR42_s2899"/>
<name>A0A0C4YPR5_9BURK</name>
<dbReference type="InterPro" id="IPR036291">
    <property type="entry name" value="NAD(P)-bd_dom_sf"/>
</dbReference>
<dbReference type="Pfam" id="PF02826">
    <property type="entry name" value="2-Hacid_dh_C"/>
    <property type="match status" value="1"/>
</dbReference>
<gene>
    <name evidence="7" type="ORF">RR42_s2899</name>
</gene>
<reference evidence="7 8" key="1">
    <citation type="journal article" date="2015" name="Genome Announc.">
        <title>Complete Genome Sequence of Cupriavidus basilensis 4G11, Isolated from the Oak Ridge Field Research Center Site.</title>
        <authorList>
            <person name="Ray J."/>
            <person name="Waters R.J."/>
            <person name="Skerker J.M."/>
            <person name="Kuehl J.V."/>
            <person name="Price M.N."/>
            <person name="Huang J."/>
            <person name="Chakraborty R."/>
            <person name="Arkin A.P."/>
            <person name="Deutschbauer A."/>
        </authorList>
    </citation>
    <scope>NUCLEOTIDE SEQUENCE [LARGE SCALE GENOMIC DNA]</scope>
    <source>
        <strain evidence="7">4G11</strain>
    </source>
</reference>
<dbReference type="SUPFAM" id="SSF52283">
    <property type="entry name" value="Formate/glycerate dehydrogenase catalytic domain-like"/>
    <property type="match status" value="1"/>
</dbReference>
<evidence type="ECO:0000313" key="7">
    <source>
        <dbReference type="EMBL" id="AJG24480.1"/>
    </source>
</evidence>